<evidence type="ECO:0008006" key="17">
    <source>
        <dbReference type="Google" id="ProtNLM"/>
    </source>
</evidence>
<evidence type="ECO:0000256" key="5">
    <source>
        <dbReference type="ARBA" id="ARBA00022692"/>
    </source>
</evidence>
<evidence type="ECO:0000256" key="9">
    <source>
        <dbReference type="ARBA" id="ARBA00023136"/>
    </source>
</evidence>
<feature type="transmembrane region" description="Helical" evidence="14">
    <location>
        <begin position="828"/>
        <end position="851"/>
    </location>
</feature>
<evidence type="ECO:0000256" key="12">
    <source>
        <dbReference type="RuleBase" id="RU000679"/>
    </source>
</evidence>
<keyword evidence="16" id="KW-1185">Reference proteome</keyword>
<keyword evidence="13" id="KW-0175">Coiled coil</keyword>
<evidence type="ECO:0000256" key="13">
    <source>
        <dbReference type="SAM" id="Coils"/>
    </source>
</evidence>
<evidence type="ECO:0000256" key="8">
    <source>
        <dbReference type="ARBA" id="ARBA00023065"/>
    </source>
</evidence>
<dbReference type="AlphaFoldDB" id="A0A922L0F5"/>
<evidence type="ECO:0000256" key="3">
    <source>
        <dbReference type="ARBA" id="ARBA00022448"/>
    </source>
</evidence>
<keyword evidence="9 14" id="KW-0472">Membrane</keyword>
<dbReference type="PANTHER" id="PTHR11690:SF300">
    <property type="entry name" value="PICKPOCKET PROTEIN 19"/>
    <property type="match status" value="1"/>
</dbReference>
<feature type="transmembrane region" description="Helical" evidence="14">
    <location>
        <begin position="413"/>
        <end position="437"/>
    </location>
</feature>
<evidence type="ECO:0000256" key="14">
    <source>
        <dbReference type="SAM" id="Phobius"/>
    </source>
</evidence>
<gene>
    <name evidence="15" type="ORF">DERF_013352</name>
</gene>
<feature type="non-terminal residue" evidence="15">
    <location>
        <position position="1"/>
    </location>
</feature>
<comment type="subcellular location">
    <subcellularLocation>
        <location evidence="1">Membrane</location>
        <topology evidence="1">Multi-pass membrane protein</topology>
    </subcellularLocation>
</comment>
<keyword evidence="7" id="KW-0915">Sodium</keyword>
<name>A0A922L0F5_DERFA</name>
<keyword evidence="4 12" id="KW-0894">Sodium channel</keyword>
<reference evidence="15" key="2">
    <citation type="journal article" date="2022" name="Res Sq">
        <title>Comparative Genomics Reveals Insights into the Divergent Evolution of Astigmatic Mites and Household Pest Adaptations.</title>
        <authorList>
            <person name="Xiong Q."/>
            <person name="Wan A.T.-Y."/>
            <person name="Liu X.-Y."/>
            <person name="Fung C.S.-H."/>
            <person name="Xiao X."/>
            <person name="Malainual N."/>
            <person name="Hou J."/>
            <person name="Wang L."/>
            <person name="Wang M."/>
            <person name="Yang K."/>
            <person name="Cui Y."/>
            <person name="Leung E."/>
            <person name="Nong W."/>
            <person name="Shin S.-K."/>
            <person name="Au S."/>
            <person name="Jeong K.Y."/>
            <person name="Chew F.T."/>
            <person name="Hui J."/>
            <person name="Leung T.F."/>
            <person name="Tungtrongchitr A."/>
            <person name="Zhong N."/>
            <person name="Liu Z."/>
            <person name="Tsui S."/>
        </authorList>
    </citation>
    <scope>NUCLEOTIDE SEQUENCE</scope>
    <source>
        <strain evidence="15">Derf</strain>
        <tissue evidence="15">Whole organism</tissue>
    </source>
</reference>
<evidence type="ECO:0000313" key="16">
    <source>
        <dbReference type="Proteomes" id="UP000790347"/>
    </source>
</evidence>
<organism evidence="15 16">
    <name type="scientific">Dermatophagoides farinae</name>
    <name type="common">American house dust mite</name>
    <dbReference type="NCBI Taxonomy" id="6954"/>
    <lineage>
        <taxon>Eukaryota</taxon>
        <taxon>Metazoa</taxon>
        <taxon>Ecdysozoa</taxon>
        <taxon>Arthropoda</taxon>
        <taxon>Chelicerata</taxon>
        <taxon>Arachnida</taxon>
        <taxon>Acari</taxon>
        <taxon>Acariformes</taxon>
        <taxon>Sarcoptiformes</taxon>
        <taxon>Astigmata</taxon>
        <taxon>Psoroptidia</taxon>
        <taxon>Analgoidea</taxon>
        <taxon>Pyroglyphidae</taxon>
        <taxon>Dermatophagoidinae</taxon>
        <taxon>Dermatophagoides</taxon>
    </lineage>
</organism>
<proteinExistence type="inferred from homology"/>
<dbReference type="Proteomes" id="UP000790347">
    <property type="component" value="Unassembled WGS sequence"/>
</dbReference>
<sequence length="880" mass="102920">DSYDDHHDEDEHSEPISLIQYLLSCCGFEHLSKMKRLDSLDILYTVGSLIAFLGCVWQLIDVSRIYFAYDTNVNVMFIREIKVEIPGVTICANLGMIANETYLQEHYRSRLESMPEYPEKKYRAYKKLLRNLTLNEQLNKATISHKELLQECRIMTPIAFENSTENKDGFIPCNHVAAIHEFLTYSKKCFSIGLQLNNEPNDRYVIDHDATIRDNGFPLFEIRLLNKYLEAPVIFINSRTTPFLSFIGGQTNGFHVNNTKFVTHTFSYVKTITELLEPPFKTKCRKYEEIGYKSLMHCMNHCKANYFIRKFNGWHGDVPADNSYNLDIYYAPEVHKQNKSLDKIMSEECSEFCSKRQDCHSEFYTVQPIAEFERGHGRPEWQNLYRINIYLPSGLNTHYKHSPRLEWIEFICYYASVISLWFGFSIIAFSRALVCLIHQNSLAAKKNAENNNNELKAENIKEGQTNCGYNQSPPLFGCLCHLIAVSRIYFAYNTDMNVIFKRETKIDIPAITICSNISKMANEVYLLGKYSTKLKQMNEYPQAKYLAYEKLLKNLTLNEQLNLATISAEQLFHHCKIVKPMAFERTIAGDYISCTDIVPIREFISLKKKCYSIGLQLNDESNDRFIIDHDTTIRDNGFPLMIIHLLNEYIDNPKIYVESRKTPYLAPIGGHINFFRANNSKFESISFNFAKTKNQLLEPPYRTNCRHYEEIGYKSLMHCMNHCKAQYFIDHFNGWHANIPANNGDNLDIHFAPAEYRKNKTLDKIVSNKCSQFCSKRQDCVCELFKITIMEEIERNNENIQLKDRFQLKVMIPIDLNKYYTHKPRMEWIEFICFYASTISLWFGFSIIAFARSIMHLIHHNCLIRLKKEKSNEYKTEETN</sequence>
<comment type="caution">
    <text evidence="15">The sequence shown here is derived from an EMBL/GenBank/DDBJ whole genome shotgun (WGS) entry which is preliminary data.</text>
</comment>
<evidence type="ECO:0000256" key="4">
    <source>
        <dbReference type="ARBA" id="ARBA00022461"/>
    </source>
</evidence>
<dbReference type="InterPro" id="IPR001873">
    <property type="entry name" value="ENaC"/>
</dbReference>
<evidence type="ECO:0000256" key="7">
    <source>
        <dbReference type="ARBA" id="ARBA00023053"/>
    </source>
</evidence>
<feature type="transmembrane region" description="Helical" evidence="14">
    <location>
        <begin position="42"/>
        <end position="60"/>
    </location>
</feature>
<keyword evidence="11 12" id="KW-0407">Ion channel</keyword>
<dbReference type="PANTHER" id="PTHR11690">
    <property type="entry name" value="AMILORIDE-SENSITIVE SODIUM CHANNEL-RELATED"/>
    <property type="match status" value="1"/>
</dbReference>
<feature type="coiled-coil region" evidence="13">
    <location>
        <begin position="438"/>
        <end position="465"/>
    </location>
</feature>
<evidence type="ECO:0000256" key="11">
    <source>
        <dbReference type="ARBA" id="ARBA00023303"/>
    </source>
</evidence>
<evidence type="ECO:0000256" key="6">
    <source>
        <dbReference type="ARBA" id="ARBA00022989"/>
    </source>
</evidence>
<dbReference type="Pfam" id="PF00858">
    <property type="entry name" value="ASC"/>
    <property type="match status" value="2"/>
</dbReference>
<evidence type="ECO:0000313" key="15">
    <source>
        <dbReference type="EMBL" id="KAH9497357.1"/>
    </source>
</evidence>
<keyword evidence="3 12" id="KW-0813">Transport</keyword>
<keyword evidence="6 14" id="KW-1133">Transmembrane helix</keyword>
<evidence type="ECO:0000256" key="2">
    <source>
        <dbReference type="ARBA" id="ARBA00007193"/>
    </source>
</evidence>
<evidence type="ECO:0000256" key="1">
    <source>
        <dbReference type="ARBA" id="ARBA00004141"/>
    </source>
</evidence>
<keyword evidence="10 12" id="KW-0739">Sodium transport</keyword>
<keyword evidence="8 12" id="KW-0406">Ion transport</keyword>
<dbReference type="GO" id="GO:0005886">
    <property type="term" value="C:plasma membrane"/>
    <property type="evidence" value="ECO:0007669"/>
    <property type="project" value="TreeGrafter"/>
</dbReference>
<protein>
    <recommendedName>
        <fullName evidence="17">Amiloride-sensitive sodium channel</fullName>
    </recommendedName>
</protein>
<evidence type="ECO:0000256" key="10">
    <source>
        <dbReference type="ARBA" id="ARBA00023201"/>
    </source>
</evidence>
<comment type="similarity">
    <text evidence="2 12">Belongs to the amiloride-sensitive sodium channel (TC 1.A.6) family.</text>
</comment>
<dbReference type="GO" id="GO:0015280">
    <property type="term" value="F:ligand-gated sodium channel activity"/>
    <property type="evidence" value="ECO:0007669"/>
    <property type="project" value="TreeGrafter"/>
</dbReference>
<accession>A0A922L0F5</accession>
<reference evidence="15" key="1">
    <citation type="submission" date="2013-05" db="EMBL/GenBank/DDBJ databases">
        <authorList>
            <person name="Yim A.K.Y."/>
            <person name="Chan T.F."/>
            <person name="Ji K.M."/>
            <person name="Liu X.Y."/>
            <person name="Zhou J.W."/>
            <person name="Li R.Q."/>
            <person name="Yang K.Y."/>
            <person name="Li J."/>
            <person name="Li M."/>
            <person name="Law P.T.W."/>
            <person name="Wu Y.L."/>
            <person name="Cai Z.L."/>
            <person name="Qin H."/>
            <person name="Bao Y."/>
            <person name="Leung R.K.K."/>
            <person name="Ng P.K.S."/>
            <person name="Zou J."/>
            <person name="Zhong X.J."/>
            <person name="Ran P.X."/>
            <person name="Zhong N.S."/>
            <person name="Liu Z.G."/>
            <person name="Tsui S.K.W."/>
        </authorList>
    </citation>
    <scope>NUCLEOTIDE SEQUENCE</scope>
    <source>
        <strain evidence="15">Derf</strain>
        <tissue evidence="15">Whole organism</tissue>
    </source>
</reference>
<dbReference type="EMBL" id="ASGP02000007">
    <property type="protein sequence ID" value="KAH9497357.1"/>
    <property type="molecule type" value="Genomic_DNA"/>
</dbReference>
<keyword evidence="5 12" id="KW-0812">Transmembrane</keyword>